<dbReference type="Proteomes" id="UP001432062">
    <property type="component" value="Chromosome"/>
</dbReference>
<organism evidence="1 2">
    <name type="scientific">Nocardia vinacea</name>
    <dbReference type="NCBI Taxonomy" id="96468"/>
    <lineage>
        <taxon>Bacteria</taxon>
        <taxon>Bacillati</taxon>
        <taxon>Actinomycetota</taxon>
        <taxon>Actinomycetes</taxon>
        <taxon>Mycobacteriales</taxon>
        <taxon>Nocardiaceae</taxon>
        <taxon>Nocardia</taxon>
    </lineage>
</organism>
<dbReference type="RefSeq" id="WP_327099888.1">
    <property type="nucleotide sequence ID" value="NZ_CP109149.1"/>
</dbReference>
<accession>A0ABZ1YUM6</accession>
<evidence type="ECO:0000313" key="2">
    <source>
        <dbReference type="Proteomes" id="UP001432062"/>
    </source>
</evidence>
<reference evidence="1" key="1">
    <citation type="submission" date="2022-10" db="EMBL/GenBank/DDBJ databases">
        <title>The complete genomes of actinobacterial strains from the NBC collection.</title>
        <authorList>
            <person name="Joergensen T.S."/>
            <person name="Alvarez Arevalo M."/>
            <person name="Sterndorff E.B."/>
            <person name="Faurdal D."/>
            <person name="Vuksanovic O."/>
            <person name="Mourched A.-S."/>
            <person name="Charusanti P."/>
            <person name="Shaw S."/>
            <person name="Blin K."/>
            <person name="Weber T."/>
        </authorList>
    </citation>
    <scope>NUCLEOTIDE SEQUENCE</scope>
    <source>
        <strain evidence="1">NBC_01482</strain>
    </source>
</reference>
<keyword evidence="2" id="KW-1185">Reference proteome</keyword>
<protein>
    <submittedName>
        <fullName evidence="1">Uncharacterized protein</fullName>
    </submittedName>
</protein>
<evidence type="ECO:0000313" key="1">
    <source>
        <dbReference type="EMBL" id="WUV46977.1"/>
    </source>
</evidence>
<name>A0ABZ1YUM6_9NOCA</name>
<gene>
    <name evidence="1" type="ORF">OG563_01580</name>
</gene>
<proteinExistence type="predicted"/>
<dbReference type="EMBL" id="CP109441">
    <property type="protein sequence ID" value="WUV46977.1"/>
    <property type="molecule type" value="Genomic_DNA"/>
</dbReference>
<sequence length="142" mass="15998">MPSSAEATAQRCRHYQRDLGLPAVIMPETETRIIVQTGPVSAVMMPSRLATEVVAEQQGPLGPVIEHPASRRWTFLTGPSGPCPESLTPALLRWNVGVASKYIVLPSPADERRGFRRWIHEPHNRFRPSMREILEAVLRLRR</sequence>